<reference evidence="3" key="2">
    <citation type="submission" date="2016-11" db="UniProtKB">
        <authorList>
            <consortium name="WormBaseParasite"/>
        </authorList>
    </citation>
    <scope>IDENTIFICATION</scope>
</reference>
<accession>A0A1I7VQD5</accession>
<sequence length="293" mass="34223">MVIKEDKSKIYKEETNRKNSEILTREMILDINVNGKLAVAIVEASSIIKMTLQQISISSKIIIPTINNVLKSALLPNAVQLHINEGMVSYSFRNNVICLYRSDGNMYHFHRRAYHTHLRPPITIIMDHGNRKIFKLITKDTFPRRRYCRKKNYNTMNNSTQLRKVMKSAYFRRNNQQLPGPTRSARLSGNGFMHPSLPPSYGRRWKGMQRTQKMMTRKSRNKQNTCRFKSKKKQNLNAQSMMEKIPPNRQNADGYIMRRDSERSNKFVTDDVLRSFGVLASDYSEYDGFTLNT</sequence>
<evidence type="ECO:0000313" key="2">
    <source>
        <dbReference type="Proteomes" id="UP000095285"/>
    </source>
</evidence>
<dbReference type="WBParaSite" id="EN70_5068">
    <property type="protein sequence ID" value="EN70_5068"/>
    <property type="gene ID" value="EN70_5068"/>
</dbReference>
<keyword evidence="2" id="KW-1185">Reference proteome</keyword>
<protein>
    <submittedName>
        <fullName evidence="3">Ubiquitin-like domain-containing protein</fullName>
    </submittedName>
</protein>
<name>A0A1I7VQD5_LOALO</name>
<evidence type="ECO:0000313" key="3">
    <source>
        <dbReference type="WBParaSite" id="EN70_5068"/>
    </source>
</evidence>
<organism evidence="2 3">
    <name type="scientific">Loa loa</name>
    <name type="common">Eye worm</name>
    <name type="synonym">Filaria loa</name>
    <dbReference type="NCBI Taxonomy" id="7209"/>
    <lineage>
        <taxon>Eukaryota</taxon>
        <taxon>Metazoa</taxon>
        <taxon>Ecdysozoa</taxon>
        <taxon>Nematoda</taxon>
        <taxon>Chromadorea</taxon>
        <taxon>Rhabditida</taxon>
        <taxon>Spirurina</taxon>
        <taxon>Spiruromorpha</taxon>
        <taxon>Filarioidea</taxon>
        <taxon>Onchocercidae</taxon>
        <taxon>Loa</taxon>
    </lineage>
</organism>
<reference evidence="2" key="1">
    <citation type="submission" date="2012-04" db="EMBL/GenBank/DDBJ databases">
        <title>The Genome Sequence of Loa loa.</title>
        <authorList>
            <consortium name="The Broad Institute Genome Sequencing Platform"/>
            <consortium name="Broad Institute Genome Sequencing Center for Infectious Disease"/>
            <person name="Nutman T.B."/>
            <person name="Fink D.L."/>
            <person name="Russ C."/>
            <person name="Young S."/>
            <person name="Zeng Q."/>
            <person name="Gargeya S."/>
            <person name="Alvarado L."/>
            <person name="Berlin A."/>
            <person name="Chapman S.B."/>
            <person name="Chen Z."/>
            <person name="Freedman E."/>
            <person name="Gellesch M."/>
            <person name="Goldberg J."/>
            <person name="Griggs A."/>
            <person name="Gujja S."/>
            <person name="Heilman E.R."/>
            <person name="Heiman D."/>
            <person name="Howarth C."/>
            <person name="Mehta T."/>
            <person name="Neiman D."/>
            <person name="Pearson M."/>
            <person name="Roberts A."/>
            <person name="Saif S."/>
            <person name="Shea T."/>
            <person name="Shenoy N."/>
            <person name="Sisk P."/>
            <person name="Stolte C."/>
            <person name="Sykes S."/>
            <person name="White J."/>
            <person name="Yandava C."/>
            <person name="Haas B."/>
            <person name="Henn M.R."/>
            <person name="Nusbaum C."/>
            <person name="Birren B."/>
        </authorList>
    </citation>
    <scope>NUCLEOTIDE SEQUENCE [LARGE SCALE GENOMIC DNA]</scope>
</reference>
<dbReference type="Proteomes" id="UP000095285">
    <property type="component" value="Unassembled WGS sequence"/>
</dbReference>
<dbReference type="AlphaFoldDB" id="A0A1I7VQD5"/>
<feature type="region of interest" description="Disordered" evidence="1">
    <location>
        <begin position="175"/>
        <end position="236"/>
    </location>
</feature>
<proteinExistence type="predicted"/>
<evidence type="ECO:0000256" key="1">
    <source>
        <dbReference type="SAM" id="MobiDB-lite"/>
    </source>
</evidence>